<dbReference type="RefSeq" id="WP_097031756.1">
    <property type="nucleotide sequence ID" value="NZ_OAOQ01000024.1"/>
</dbReference>
<dbReference type="PROSITE" id="PS50109">
    <property type="entry name" value="HIS_KIN"/>
    <property type="match status" value="1"/>
</dbReference>
<dbReference type="Gene3D" id="1.10.287.130">
    <property type="match status" value="1"/>
</dbReference>
<feature type="modified residue" description="4-aspartylphosphate" evidence="6">
    <location>
        <position position="513"/>
    </location>
</feature>
<dbReference type="AlphaFoldDB" id="A0A285D467"/>
<evidence type="ECO:0000259" key="9">
    <source>
        <dbReference type="PROSITE" id="PS50110"/>
    </source>
</evidence>
<evidence type="ECO:0000256" key="1">
    <source>
        <dbReference type="ARBA" id="ARBA00000085"/>
    </source>
</evidence>
<dbReference type="SMART" id="SM00387">
    <property type="entry name" value="HATPase_c"/>
    <property type="match status" value="1"/>
</dbReference>
<dbReference type="OrthoDB" id="9801651at2"/>
<evidence type="ECO:0000259" key="8">
    <source>
        <dbReference type="PROSITE" id="PS50109"/>
    </source>
</evidence>
<feature type="domain" description="Histidine kinase" evidence="8">
    <location>
        <begin position="211"/>
        <end position="433"/>
    </location>
</feature>
<comment type="catalytic activity">
    <reaction evidence="1">
        <text>ATP + protein L-histidine = ADP + protein N-phospho-L-histidine.</text>
        <dbReference type="EC" id="2.7.13.3"/>
    </reaction>
</comment>
<dbReference type="PROSITE" id="PS50110">
    <property type="entry name" value="RESPONSE_REGULATORY"/>
    <property type="match status" value="1"/>
</dbReference>
<name>A0A285D467_9RHOB</name>
<dbReference type="PANTHER" id="PTHR43047">
    <property type="entry name" value="TWO-COMPONENT HISTIDINE PROTEIN KINASE"/>
    <property type="match status" value="1"/>
</dbReference>
<keyword evidence="3 6" id="KW-0597">Phosphoprotein</keyword>
<keyword evidence="7" id="KW-1133">Transmembrane helix</keyword>
<dbReference type="SUPFAM" id="SSF47384">
    <property type="entry name" value="Homodimeric domain of signal transducing histidine kinase"/>
    <property type="match status" value="1"/>
</dbReference>
<dbReference type="InterPro" id="IPR036097">
    <property type="entry name" value="HisK_dim/P_sf"/>
</dbReference>
<dbReference type="InterPro" id="IPR011006">
    <property type="entry name" value="CheY-like_superfamily"/>
</dbReference>
<dbReference type="SUPFAM" id="SSF52172">
    <property type="entry name" value="CheY-like"/>
    <property type="match status" value="1"/>
</dbReference>
<sequence length="593" mass="62982">MTPKASLPPSDLEQEVARQASLLRREAAVRIPALTLAFAVSLMFLPPALVLGSATIVAICETVLHSLDARPERITEGWRHRTYIGAAFLLQLGFGLPAALMWHVEDQYVKAFAVGLMVCTMLHIATVRSIHLPMGLAGASALTILVLTSNAAYWLPRDDLPALALTTLCALVALAYSFGAIVLTNRLHRETAAGRAAALAANATKDRFLAQMSHELRTPLNAILGMGHAELRRTADPVSRDRLGVLIRSAEGLSTILDDILDMSAVQQGRMPIRPATVNPRDEITTSVELFRPLIEEAGLALQLYLSGIPARARLDPQRLRQCLTNLLSNALKHTHSGRIRVEATMEGSNARPILHIEVSDTGDGIPMAEAEAIFEPFTRSAGAAAGTSSRAPGNGLGLSISRALARQMGGDLRVLPPSGRGARLALTLAIDPVAVAPPPTPTPIPSAAPAPAPGTAETLRGRAVLVVDDIATNRLVAVAYLNLFGIRTAEAAGGQQALEHLTREAVDAVLLDMNMPEMDGVETFRRIRALPGTNARAPVIAMTADAMEDQRDGYLAHGIDGYVAKPVTPDRIAAELLRVLGRSTSADAPPPG</sequence>
<dbReference type="SMART" id="SM00388">
    <property type="entry name" value="HisKA"/>
    <property type="match status" value="1"/>
</dbReference>
<dbReference type="PRINTS" id="PR00344">
    <property type="entry name" value="BCTRLSENSOR"/>
</dbReference>
<dbReference type="Proteomes" id="UP000219467">
    <property type="component" value="Unassembled WGS sequence"/>
</dbReference>
<feature type="transmembrane region" description="Helical" evidence="7">
    <location>
        <begin position="134"/>
        <end position="156"/>
    </location>
</feature>
<feature type="domain" description="Response regulatory" evidence="9">
    <location>
        <begin position="464"/>
        <end position="581"/>
    </location>
</feature>
<evidence type="ECO:0000313" key="11">
    <source>
        <dbReference type="Proteomes" id="UP000219467"/>
    </source>
</evidence>
<dbReference type="SMART" id="SM00448">
    <property type="entry name" value="REC"/>
    <property type="match status" value="1"/>
</dbReference>
<keyword evidence="7" id="KW-0472">Membrane</keyword>
<reference evidence="11" key="1">
    <citation type="submission" date="2017-08" db="EMBL/GenBank/DDBJ databases">
        <authorList>
            <person name="Varghese N."/>
            <person name="Submissions S."/>
        </authorList>
    </citation>
    <scope>NUCLEOTIDE SEQUENCE [LARGE SCALE GENOMIC DNA]</scope>
    <source>
        <strain evidence="11">JA234</strain>
    </source>
</reference>
<dbReference type="Pfam" id="PF00072">
    <property type="entry name" value="Response_reg"/>
    <property type="match status" value="1"/>
</dbReference>
<dbReference type="GO" id="GO:0000155">
    <property type="term" value="F:phosphorelay sensor kinase activity"/>
    <property type="evidence" value="ECO:0007669"/>
    <property type="project" value="InterPro"/>
</dbReference>
<evidence type="ECO:0000256" key="5">
    <source>
        <dbReference type="ARBA" id="ARBA00022777"/>
    </source>
</evidence>
<dbReference type="EC" id="2.7.13.3" evidence="2"/>
<dbReference type="InterPro" id="IPR003594">
    <property type="entry name" value="HATPase_dom"/>
</dbReference>
<dbReference type="CDD" id="cd17546">
    <property type="entry name" value="REC_hyHK_CKI1_RcsC-like"/>
    <property type="match status" value="1"/>
</dbReference>
<keyword evidence="4" id="KW-0808">Transferase</keyword>
<proteinExistence type="predicted"/>
<dbReference type="InterPro" id="IPR004358">
    <property type="entry name" value="Sig_transdc_His_kin-like_C"/>
</dbReference>
<evidence type="ECO:0000256" key="6">
    <source>
        <dbReference type="PROSITE-ProRule" id="PRU00169"/>
    </source>
</evidence>
<dbReference type="Pfam" id="PF02518">
    <property type="entry name" value="HATPase_c"/>
    <property type="match status" value="1"/>
</dbReference>
<keyword evidence="7" id="KW-0812">Transmembrane</keyword>
<dbReference type="EMBL" id="OAOQ01000024">
    <property type="protein sequence ID" value="SNX74617.1"/>
    <property type="molecule type" value="Genomic_DNA"/>
</dbReference>
<keyword evidence="11" id="KW-1185">Reference proteome</keyword>
<protein>
    <recommendedName>
        <fullName evidence="2">histidine kinase</fullName>
        <ecNumber evidence="2">2.7.13.3</ecNumber>
    </recommendedName>
</protein>
<gene>
    <name evidence="10" type="ORF">SAMN05878503_12420</name>
</gene>
<dbReference type="InterPro" id="IPR036890">
    <property type="entry name" value="HATPase_C_sf"/>
</dbReference>
<dbReference type="SUPFAM" id="SSF55874">
    <property type="entry name" value="ATPase domain of HSP90 chaperone/DNA topoisomerase II/histidine kinase"/>
    <property type="match status" value="1"/>
</dbReference>
<feature type="transmembrane region" description="Helical" evidence="7">
    <location>
        <begin position="31"/>
        <end position="60"/>
    </location>
</feature>
<organism evidence="10 11">
    <name type="scientific">Cereibacter ovatus</name>
    <dbReference type="NCBI Taxonomy" id="439529"/>
    <lineage>
        <taxon>Bacteria</taxon>
        <taxon>Pseudomonadati</taxon>
        <taxon>Pseudomonadota</taxon>
        <taxon>Alphaproteobacteria</taxon>
        <taxon>Rhodobacterales</taxon>
        <taxon>Paracoccaceae</taxon>
        <taxon>Cereibacter</taxon>
    </lineage>
</organism>
<evidence type="ECO:0000256" key="7">
    <source>
        <dbReference type="SAM" id="Phobius"/>
    </source>
</evidence>
<dbReference type="PANTHER" id="PTHR43047:SF64">
    <property type="entry name" value="HISTIDINE KINASE CONTAINING CHEY-HOMOLOGOUS RECEIVER DOMAIN AND PAS DOMAIN-RELATED"/>
    <property type="match status" value="1"/>
</dbReference>
<feature type="transmembrane region" description="Helical" evidence="7">
    <location>
        <begin position="81"/>
        <end position="102"/>
    </location>
</feature>
<dbReference type="CDD" id="cd00082">
    <property type="entry name" value="HisKA"/>
    <property type="match status" value="1"/>
</dbReference>
<accession>A0A285D467</accession>
<keyword evidence="5 10" id="KW-0418">Kinase</keyword>
<evidence type="ECO:0000256" key="2">
    <source>
        <dbReference type="ARBA" id="ARBA00012438"/>
    </source>
</evidence>
<dbReference type="Gene3D" id="3.40.50.2300">
    <property type="match status" value="1"/>
</dbReference>
<feature type="transmembrane region" description="Helical" evidence="7">
    <location>
        <begin position="162"/>
        <end position="183"/>
    </location>
</feature>
<dbReference type="Pfam" id="PF00512">
    <property type="entry name" value="HisKA"/>
    <property type="match status" value="1"/>
</dbReference>
<dbReference type="InterPro" id="IPR001789">
    <property type="entry name" value="Sig_transdc_resp-reg_receiver"/>
</dbReference>
<evidence type="ECO:0000256" key="3">
    <source>
        <dbReference type="ARBA" id="ARBA00022553"/>
    </source>
</evidence>
<dbReference type="InterPro" id="IPR003661">
    <property type="entry name" value="HisK_dim/P_dom"/>
</dbReference>
<evidence type="ECO:0000313" key="10">
    <source>
        <dbReference type="EMBL" id="SNX74617.1"/>
    </source>
</evidence>
<evidence type="ECO:0000256" key="4">
    <source>
        <dbReference type="ARBA" id="ARBA00022679"/>
    </source>
</evidence>
<dbReference type="InterPro" id="IPR005467">
    <property type="entry name" value="His_kinase_dom"/>
</dbReference>
<dbReference type="Gene3D" id="3.30.565.10">
    <property type="entry name" value="Histidine kinase-like ATPase, C-terminal domain"/>
    <property type="match status" value="1"/>
</dbReference>